<dbReference type="eggNOG" id="COG1428">
    <property type="taxonomic scope" value="Bacteria"/>
</dbReference>
<feature type="binding site" evidence="2">
    <location>
        <position position="64"/>
    </location>
    <ligand>
        <name>substrate</name>
    </ligand>
</feature>
<dbReference type="SUPFAM" id="SSF52540">
    <property type="entry name" value="P-loop containing nucleoside triphosphate hydrolases"/>
    <property type="match status" value="1"/>
</dbReference>
<feature type="binding site" evidence="2">
    <location>
        <position position="99"/>
    </location>
    <ligand>
        <name>substrate</name>
    </ligand>
</feature>
<dbReference type="OrthoDB" id="9776634at2"/>
<feature type="domain" description="Deoxynucleoside kinase" evidence="4">
    <location>
        <begin position="24"/>
        <end position="217"/>
    </location>
</feature>
<organism evidence="5 6">
    <name type="scientific">Streptobacillus moniliformis (strain ATCC 14647 / DSM 12112 / NCTC 10651 / 9901)</name>
    <dbReference type="NCBI Taxonomy" id="519441"/>
    <lineage>
        <taxon>Bacteria</taxon>
        <taxon>Fusobacteriati</taxon>
        <taxon>Fusobacteriota</taxon>
        <taxon>Fusobacteriia</taxon>
        <taxon>Fusobacteriales</taxon>
        <taxon>Leptotrichiaceae</taxon>
        <taxon>Streptobacillus</taxon>
    </lineage>
</organism>
<protein>
    <submittedName>
        <fullName evidence="5">Deoxynucleoside kinase</fullName>
    </submittedName>
</protein>
<dbReference type="Proteomes" id="UP000002072">
    <property type="component" value="Chromosome"/>
</dbReference>
<dbReference type="GO" id="GO:0005524">
    <property type="term" value="F:ATP binding"/>
    <property type="evidence" value="ECO:0007669"/>
    <property type="project" value="UniProtKB-KW"/>
</dbReference>
<evidence type="ECO:0000313" key="5">
    <source>
        <dbReference type="EMBL" id="ACZ01203.1"/>
    </source>
</evidence>
<dbReference type="STRING" id="519441.Smon_0730"/>
<reference evidence="5 6" key="1">
    <citation type="journal article" date="2009" name="Stand. Genomic Sci.">
        <title>Complete genome sequence of Streptobacillus moniliformis type strain (9901T).</title>
        <authorList>
            <person name="Nolan M."/>
            <person name="Gronow S."/>
            <person name="Lapidus A."/>
            <person name="Ivanova N."/>
            <person name="Copeland A."/>
            <person name="Lucas S."/>
            <person name="Del Rio T.G."/>
            <person name="Chen F."/>
            <person name="Tice H."/>
            <person name="Pitluck S."/>
            <person name="Cheng J.F."/>
            <person name="Sims D."/>
            <person name="Meincke L."/>
            <person name="Bruce D."/>
            <person name="Goodwin L."/>
            <person name="Brettin T."/>
            <person name="Han C."/>
            <person name="Detter J.C."/>
            <person name="Ovchinikova G."/>
            <person name="Pati A."/>
            <person name="Mavromatis K."/>
            <person name="Mikhailova N."/>
            <person name="Chen A."/>
            <person name="Palaniappan K."/>
            <person name="Land M."/>
            <person name="Hauser L."/>
            <person name="Chang Y.J."/>
            <person name="Jeffries C.D."/>
            <person name="Rohde M."/>
            <person name="Sproer C."/>
            <person name="Goker M."/>
            <person name="Bristow J."/>
            <person name="Eisen J.A."/>
            <person name="Markowitz V."/>
            <person name="Hugenholtz P."/>
            <person name="Kyrpides N.C."/>
            <person name="Klenk H.P."/>
            <person name="Chain P."/>
        </authorList>
    </citation>
    <scope>NUCLEOTIDE SEQUENCE [LARGE SCALE GENOMIC DNA]</scope>
    <source>
        <strain evidence="6">ATCC 14647 / DSM 12112 / NCTC 10651 / 9901</strain>
    </source>
</reference>
<evidence type="ECO:0000313" key="6">
    <source>
        <dbReference type="Proteomes" id="UP000002072"/>
    </source>
</evidence>
<evidence type="ECO:0000259" key="4">
    <source>
        <dbReference type="Pfam" id="PF01712"/>
    </source>
</evidence>
<dbReference type="PANTHER" id="PTHR10513:SF35">
    <property type="entry name" value="DEOXYADENOSINE KINASE"/>
    <property type="match status" value="1"/>
</dbReference>
<keyword evidence="5" id="KW-0418">Kinase</keyword>
<evidence type="ECO:0000256" key="2">
    <source>
        <dbReference type="PIRSR" id="PIRSR000705-2"/>
    </source>
</evidence>
<evidence type="ECO:0000256" key="3">
    <source>
        <dbReference type="PIRSR" id="PIRSR000705-3"/>
    </source>
</evidence>
<dbReference type="InterPro" id="IPR002624">
    <property type="entry name" value="DCK/DGK"/>
</dbReference>
<dbReference type="PIRSF" id="PIRSF000705">
    <property type="entry name" value="DNK"/>
    <property type="match status" value="1"/>
</dbReference>
<dbReference type="GO" id="GO:0005737">
    <property type="term" value="C:cytoplasm"/>
    <property type="evidence" value="ECO:0007669"/>
    <property type="project" value="TreeGrafter"/>
</dbReference>
<dbReference type="Gene3D" id="3.40.50.300">
    <property type="entry name" value="P-loop containing nucleotide triphosphate hydrolases"/>
    <property type="match status" value="1"/>
</dbReference>
<keyword evidence="5" id="KW-0808">Transferase</keyword>
<name>D1AY27_STRM9</name>
<dbReference type="InterPro" id="IPR050566">
    <property type="entry name" value="Deoxyribonucleoside_kinase"/>
</dbReference>
<dbReference type="PANTHER" id="PTHR10513">
    <property type="entry name" value="DEOXYNUCLEOSIDE KINASE"/>
    <property type="match status" value="1"/>
</dbReference>
<proteinExistence type="predicted"/>
<keyword evidence="3" id="KW-0547">Nucleotide-binding</keyword>
<feature type="active site" description="Proton acceptor" evidence="1">
    <location>
        <position position="98"/>
    </location>
</feature>
<keyword evidence="6" id="KW-1185">Reference proteome</keyword>
<feature type="binding site" evidence="2">
    <location>
        <position position="75"/>
    </location>
    <ligand>
        <name>substrate</name>
    </ligand>
</feature>
<feature type="binding site" evidence="2">
    <location>
        <position position="52"/>
    </location>
    <ligand>
        <name>substrate</name>
    </ligand>
</feature>
<evidence type="ECO:0000256" key="1">
    <source>
        <dbReference type="PIRSR" id="PIRSR000705-1"/>
    </source>
</evidence>
<dbReference type="KEGG" id="smf:Smon_0730"/>
<dbReference type="InterPro" id="IPR031314">
    <property type="entry name" value="DNK_dom"/>
</dbReference>
<feature type="binding site" evidence="2">
    <location>
        <position position="104"/>
    </location>
    <ligand>
        <name>substrate</name>
    </ligand>
</feature>
<dbReference type="InterPro" id="IPR027417">
    <property type="entry name" value="P-loop_NTPase"/>
</dbReference>
<feature type="binding site" evidence="2">
    <location>
        <position position="164"/>
    </location>
    <ligand>
        <name>substrate</name>
    </ligand>
</feature>
<dbReference type="CDD" id="cd01673">
    <property type="entry name" value="dNK"/>
    <property type="match status" value="1"/>
</dbReference>
<dbReference type="EMBL" id="CP001779">
    <property type="protein sequence ID" value="ACZ01203.1"/>
    <property type="molecule type" value="Genomic_DNA"/>
</dbReference>
<keyword evidence="3" id="KW-0067">ATP-binding</keyword>
<dbReference type="AlphaFoldDB" id="D1AY27"/>
<feature type="binding site" evidence="3">
    <location>
        <begin position="28"/>
        <end position="36"/>
    </location>
    <ligand>
        <name>ATP</name>
        <dbReference type="ChEBI" id="CHEBI:30616"/>
    </ligand>
</feature>
<dbReference type="Pfam" id="PF01712">
    <property type="entry name" value="dNK"/>
    <property type="match status" value="1"/>
</dbReference>
<gene>
    <name evidence="5" type="ordered locus">Smon_0730</name>
</gene>
<dbReference type="HOGENOM" id="CLU_030466_2_1_0"/>
<accession>D1AY27</accession>
<dbReference type="GO" id="GO:0019136">
    <property type="term" value="F:deoxynucleoside kinase activity"/>
    <property type="evidence" value="ECO:0007669"/>
    <property type="project" value="InterPro"/>
</dbReference>
<sequence>MHKNYYKNYFKKLKIKECTMKGIICVDGVVGVGKSSLGKILAEKYDSVLYEEPVIDNPILDKYYYDRKRWSFPLQIFFLNKRFQAIKNASRIGKCVMDRSIYGDVIFSKMLVEDGDMTQEEFDLYEELLFNMLEHVEKPALMIYLETSVDSALAKIKKRGRDYEQIVPRYYWESLDRHYREYFKNYNISEIITINVDEIDFVNNEKDKEYILKLIDEKLSELENNIR</sequence>